<reference evidence="1 2" key="1">
    <citation type="submission" date="2021-02" db="EMBL/GenBank/DDBJ databases">
        <authorList>
            <person name="Lee Y.-S."/>
        </authorList>
    </citation>
    <scope>NUCLEOTIDE SEQUENCE [LARGE SCALE GENOMIC DNA]</scope>
    <source>
        <strain evidence="1 2">P1L01</strain>
    </source>
</reference>
<reference evidence="2" key="2">
    <citation type="submission" date="2023-07" db="EMBL/GenBank/DDBJ databases">
        <title>Streptococcus vaginalis sp. nov., a novel bacterial species isolated from vaginal swabs of a pregnant woman with diabetes.</title>
        <authorList>
            <person name="Chen Y.-S."/>
        </authorList>
    </citation>
    <scope>NUCLEOTIDE SEQUENCE [LARGE SCALE GENOMIC DNA]</scope>
    <source>
        <strain evidence="2">P1L01</strain>
    </source>
</reference>
<accession>A0ABS3GD54</accession>
<name>A0ABS3GD54_9STRE</name>
<gene>
    <name evidence="1" type="ORF">JR342_05590</name>
</gene>
<evidence type="ECO:0000313" key="1">
    <source>
        <dbReference type="EMBL" id="MBO0364572.1"/>
    </source>
</evidence>
<dbReference type="Proteomes" id="UP000664801">
    <property type="component" value="Unassembled WGS sequence"/>
</dbReference>
<evidence type="ECO:0000313" key="2">
    <source>
        <dbReference type="Proteomes" id="UP000664801"/>
    </source>
</evidence>
<keyword evidence="2" id="KW-1185">Reference proteome</keyword>
<comment type="caution">
    <text evidence="1">The sequence shown here is derived from an EMBL/GenBank/DDBJ whole genome shotgun (WGS) entry which is preliminary data.</text>
</comment>
<dbReference type="RefSeq" id="WP_017644881.1">
    <property type="nucleotide sequence ID" value="NZ_JAFINR010000006.1"/>
</dbReference>
<protein>
    <submittedName>
        <fullName evidence="1">Uncharacterized protein</fullName>
    </submittedName>
</protein>
<sequence>MLQDELKPIPRKALMIGRSPKESVIAIPKAIFELPLEEKTKALKELEEELEQYRQKG</sequence>
<proteinExistence type="predicted"/>
<dbReference type="EMBL" id="JAFINR010000006">
    <property type="protein sequence ID" value="MBO0364572.1"/>
    <property type="molecule type" value="Genomic_DNA"/>
</dbReference>
<organism evidence="1 2">
    <name type="scientific">Streptococcus vaginalis</name>
    <dbReference type="NCBI Taxonomy" id="2748301"/>
    <lineage>
        <taxon>Bacteria</taxon>
        <taxon>Bacillati</taxon>
        <taxon>Bacillota</taxon>
        <taxon>Bacilli</taxon>
        <taxon>Lactobacillales</taxon>
        <taxon>Streptococcaceae</taxon>
        <taxon>Streptococcus</taxon>
    </lineage>
</organism>